<name>A0A6A3TZJ1_9STRA</name>
<feature type="compositionally biased region" description="Basic and acidic residues" evidence="1">
    <location>
        <begin position="1"/>
        <end position="11"/>
    </location>
</feature>
<dbReference type="EMBL" id="QXGA01000591">
    <property type="protein sequence ID" value="KAE9143785.1"/>
    <property type="molecule type" value="Genomic_DNA"/>
</dbReference>
<protein>
    <submittedName>
        <fullName evidence="2">Uncharacterized protein</fullName>
    </submittedName>
</protein>
<organism evidence="2 3">
    <name type="scientific">Phytophthora fragariae</name>
    <dbReference type="NCBI Taxonomy" id="53985"/>
    <lineage>
        <taxon>Eukaryota</taxon>
        <taxon>Sar</taxon>
        <taxon>Stramenopiles</taxon>
        <taxon>Oomycota</taxon>
        <taxon>Peronosporomycetes</taxon>
        <taxon>Peronosporales</taxon>
        <taxon>Peronosporaceae</taxon>
        <taxon>Phytophthora</taxon>
    </lineage>
</organism>
<feature type="region of interest" description="Disordered" evidence="1">
    <location>
        <begin position="93"/>
        <end position="113"/>
    </location>
</feature>
<feature type="compositionally biased region" description="Low complexity" evidence="1">
    <location>
        <begin position="32"/>
        <end position="53"/>
    </location>
</feature>
<gene>
    <name evidence="2" type="ORF">PF006_g11214</name>
</gene>
<evidence type="ECO:0000313" key="3">
    <source>
        <dbReference type="Proteomes" id="UP000440732"/>
    </source>
</evidence>
<comment type="caution">
    <text evidence="2">The sequence shown here is derived from an EMBL/GenBank/DDBJ whole genome shotgun (WGS) entry which is preliminary data.</text>
</comment>
<feature type="region of interest" description="Disordered" evidence="1">
    <location>
        <begin position="1"/>
        <end position="53"/>
    </location>
</feature>
<proteinExistence type="predicted"/>
<sequence length="311" mass="35319">MDSDTRDDRSHQRPRANPEGTRWEVPPSGHVPPTAAAGTPHAAQGAPSPAAQATVTPDILAQMLQFALQTTQQQSQQMSQLLAQTAQIQQQILQAQSRPRSARKKSDPPCFEGSDDDDLELWIFSTEQYYTDFQAEMHDLSSSFSDMEFANLVQAWYRDIKISLGSSPFTWEVFKERIRTRFRDEVFKFKTLTKNRGMLVGIAVQLPLATPPRIRTIRYRGFTCTKITSPAADPLALSTKRLKKPLRASDNEFCFMIQLEDSEKADRQKAHDWGALKGHPAEHLLLKYKDVVFRAQPLQCLQLATMTSRRR</sequence>
<evidence type="ECO:0000313" key="2">
    <source>
        <dbReference type="EMBL" id="KAE9143785.1"/>
    </source>
</evidence>
<dbReference type="AlphaFoldDB" id="A0A6A3TZJ1"/>
<reference evidence="2 3" key="1">
    <citation type="submission" date="2018-08" db="EMBL/GenBank/DDBJ databases">
        <title>Genomic investigation of the strawberry pathogen Phytophthora fragariae indicates pathogenicity is determined by transcriptional variation in three key races.</title>
        <authorList>
            <person name="Adams T.M."/>
            <person name="Armitage A.D."/>
            <person name="Sobczyk M.K."/>
            <person name="Bates H.J."/>
            <person name="Dunwell J.M."/>
            <person name="Nellist C.F."/>
            <person name="Harrison R.J."/>
        </authorList>
    </citation>
    <scope>NUCLEOTIDE SEQUENCE [LARGE SCALE GENOMIC DNA]</scope>
    <source>
        <strain evidence="2 3">NOV-5</strain>
    </source>
</reference>
<dbReference type="Proteomes" id="UP000440732">
    <property type="component" value="Unassembled WGS sequence"/>
</dbReference>
<accession>A0A6A3TZJ1</accession>
<evidence type="ECO:0000256" key="1">
    <source>
        <dbReference type="SAM" id="MobiDB-lite"/>
    </source>
</evidence>